<reference evidence="2" key="2">
    <citation type="submission" date="2015-02" db="UniProtKB">
        <authorList>
            <consortium name="EnsemblMetazoa"/>
        </authorList>
    </citation>
    <scope>IDENTIFICATION</scope>
</reference>
<dbReference type="PANTHER" id="PTHR14308">
    <property type="entry name" value="WAP FOUR-DISULFIDE CORE DOMAIN PROTEIN 1"/>
    <property type="match status" value="1"/>
</dbReference>
<dbReference type="GO" id="GO:0001558">
    <property type="term" value="P:regulation of cell growth"/>
    <property type="evidence" value="ECO:0007669"/>
    <property type="project" value="TreeGrafter"/>
</dbReference>
<dbReference type="GO" id="GO:0005615">
    <property type="term" value="C:extracellular space"/>
    <property type="evidence" value="ECO:0007669"/>
    <property type="project" value="TreeGrafter"/>
</dbReference>
<dbReference type="EnsemblMetazoa" id="SMAR014341-RA">
    <property type="protein sequence ID" value="SMAR014341-PA"/>
    <property type="gene ID" value="SMAR014341"/>
</dbReference>
<name>T1JKG1_STRMM</name>
<dbReference type="HOGENOM" id="CLU_1231290_0_0_1"/>
<keyword evidence="1" id="KW-0732">Signal</keyword>
<protein>
    <recommendedName>
        <fullName evidence="4">WAP domain-containing protein</fullName>
    </recommendedName>
</protein>
<dbReference type="PANTHER" id="PTHR14308:SF0">
    <property type="entry name" value="WAP FOUR-DISULFIDE CORE DOMAIN PROTEIN 1"/>
    <property type="match status" value="1"/>
</dbReference>
<keyword evidence="3" id="KW-1185">Reference proteome</keyword>
<dbReference type="EMBL" id="JH431264">
    <property type="status" value="NOT_ANNOTATED_CDS"/>
    <property type="molecule type" value="Genomic_DNA"/>
</dbReference>
<dbReference type="Proteomes" id="UP000014500">
    <property type="component" value="Unassembled WGS sequence"/>
</dbReference>
<sequence>MVNSCLRFIILCFLTISSAKQESHAKTFQLTQRRETYISLVDFCPPVTYNFTNEECNKPSCTSVCSGTNEYCCFNGCVYTCTPIETSHSAIDWTDDLRKIPVSFESDDEPEIECSTSAKNAQHLCPSGHICQMLDKGDPLRRIPNKGVCIDLKNMEKDSFFPVLEDSQTGVKLSADKKEIVYLPGGCFLTSDQYGDIEEFLKGMHFTSCVCSAGSVVCSVPQVTG</sequence>
<feature type="chain" id="PRO_5004579747" description="WAP domain-containing protein" evidence="1">
    <location>
        <begin position="20"/>
        <end position="225"/>
    </location>
</feature>
<evidence type="ECO:0008006" key="4">
    <source>
        <dbReference type="Google" id="ProtNLM"/>
    </source>
</evidence>
<dbReference type="AlphaFoldDB" id="T1JKG1"/>
<evidence type="ECO:0000313" key="2">
    <source>
        <dbReference type="EnsemblMetazoa" id="SMAR014341-PA"/>
    </source>
</evidence>
<feature type="signal peptide" evidence="1">
    <location>
        <begin position="1"/>
        <end position="19"/>
    </location>
</feature>
<dbReference type="InterPro" id="IPR042357">
    <property type="entry name" value="WFDC1"/>
</dbReference>
<dbReference type="OMA" id="ITGCTCK"/>
<reference evidence="3" key="1">
    <citation type="submission" date="2011-05" db="EMBL/GenBank/DDBJ databases">
        <authorList>
            <person name="Richards S.R."/>
            <person name="Qu J."/>
            <person name="Jiang H."/>
            <person name="Jhangiani S.N."/>
            <person name="Agravi P."/>
            <person name="Goodspeed R."/>
            <person name="Gross S."/>
            <person name="Mandapat C."/>
            <person name="Jackson L."/>
            <person name="Mathew T."/>
            <person name="Pu L."/>
            <person name="Thornton R."/>
            <person name="Saada N."/>
            <person name="Wilczek-Boney K.B."/>
            <person name="Lee S."/>
            <person name="Kovar C."/>
            <person name="Wu Y."/>
            <person name="Scherer S.E."/>
            <person name="Worley K.C."/>
            <person name="Muzny D.M."/>
            <person name="Gibbs R."/>
        </authorList>
    </citation>
    <scope>NUCLEOTIDE SEQUENCE</scope>
    <source>
        <strain evidence="3">Brora</strain>
    </source>
</reference>
<evidence type="ECO:0000256" key="1">
    <source>
        <dbReference type="SAM" id="SignalP"/>
    </source>
</evidence>
<proteinExistence type="predicted"/>
<organism evidence="2 3">
    <name type="scientific">Strigamia maritima</name>
    <name type="common">European centipede</name>
    <name type="synonym">Geophilus maritimus</name>
    <dbReference type="NCBI Taxonomy" id="126957"/>
    <lineage>
        <taxon>Eukaryota</taxon>
        <taxon>Metazoa</taxon>
        <taxon>Ecdysozoa</taxon>
        <taxon>Arthropoda</taxon>
        <taxon>Myriapoda</taxon>
        <taxon>Chilopoda</taxon>
        <taxon>Pleurostigmophora</taxon>
        <taxon>Geophilomorpha</taxon>
        <taxon>Linotaeniidae</taxon>
        <taxon>Strigamia</taxon>
    </lineage>
</organism>
<evidence type="ECO:0000313" key="3">
    <source>
        <dbReference type="Proteomes" id="UP000014500"/>
    </source>
</evidence>
<accession>T1JKG1</accession>